<comment type="caution">
    <text evidence="3">The sequence shown here is derived from an EMBL/GenBank/DDBJ whole genome shotgun (WGS) entry which is preliminary data.</text>
</comment>
<evidence type="ECO:0000256" key="1">
    <source>
        <dbReference type="SAM" id="MobiDB-lite"/>
    </source>
</evidence>
<keyword evidence="2" id="KW-1133">Transmembrane helix</keyword>
<organism evidence="3 4">
    <name type="scientific">Zarconia navalis LEGE 11467</name>
    <dbReference type="NCBI Taxonomy" id="1828826"/>
    <lineage>
        <taxon>Bacteria</taxon>
        <taxon>Bacillati</taxon>
        <taxon>Cyanobacteriota</taxon>
        <taxon>Cyanophyceae</taxon>
        <taxon>Oscillatoriophycideae</taxon>
        <taxon>Oscillatoriales</taxon>
        <taxon>Oscillatoriales incertae sedis</taxon>
        <taxon>Zarconia</taxon>
        <taxon>Zarconia navalis</taxon>
    </lineage>
</organism>
<keyword evidence="2" id="KW-0812">Transmembrane</keyword>
<proteinExistence type="predicted"/>
<evidence type="ECO:0000313" key="3">
    <source>
        <dbReference type="EMBL" id="MBE9041010.1"/>
    </source>
</evidence>
<evidence type="ECO:0000256" key="2">
    <source>
        <dbReference type="SAM" id="Phobius"/>
    </source>
</evidence>
<feature type="region of interest" description="Disordered" evidence="1">
    <location>
        <begin position="59"/>
        <end position="140"/>
    </location>
</feature>
<accession>A0A928W0F2</accession>
<protein>
    <submittedName>
        <fullName evidence="3">Uncharacterized protein</fullName>
    </submittedName>
</protein>
<gene>
    <name evidence="3" type="ORF">IQ235_09480</name>
</gene>
<sequence>MERMKVSLGWQIWGWLTLLASLSVHGFLLGLPISLDLEAPEPEPEPIATVPLTTLPVNSLQQSETEKTTAQTESENVSAEEETYEPESENVSAEEETYEPDEVTTPPFATTVSQRRIREESTALQQPDVTSSETNTSNFRHKKRRLDGLAPKVNPNPALGGVSSDIAGEVDNNLKDAVKNIDEGIQEYLARLPEDDEEGTGSLLKDIDQMYFYLATSPQLTDRFFEVANSSFSLGNLKPGVLEITFVINPEKKDKAIEITTLYDEFIQPYLARKGFQIETLPNQGELQFYQAKKNGLVRHVMLAPIPKNTGESDSSETSEIFGTFIVLYNPEVLNVGL</sequence>
<dbReference type="Proteomes" id="UP000621799">
    <property type="component" value="Unassembled WGS sequence"/>
</dbReference>
<evidence type="ECO:0000313" key="4">
    <source>
        <dbReference type="Proteomes" id="UP000621799"/>
    </source>
</evidence>
<reference evidence="3" key="1">
    <citation type="submission" date="2020-10" db="EMBL/GenBank/DDBJ databases">
        <authorList>
            <person name="Castelo-Branco R."/>
            <person name="Eusebio N."/>
            <person name="Adriana R."/>
            <person name="Vieira A."/>
            <person name="Brugerolle De Fraissinette N."/>
            <person name="Rezende De Castro R."/>
            <person name="Schneider M.P."/>
            <person name="Vasconcelos V."/>
            <person name="Leao P.N."/>
        </authorList>
    </citation>
    <scope>NUCLEOTIDE SEQUENCE</scope>
    <source>
        <strain evidence="3">LEGE 11467</strain>
    </source>
</reference>
<feature type="transmembrane region" description="Helical" evidence="2">
    <location>
        <begin position="12"/>
        <end position="35"/>
    </location>
</feature>
<feature type="compositionally biased region" description="Polar residues" evidence="1">
    <location>
        <begin position="59"/>
        <end position="77"/>
    </location>
</feature>
<keyword evidence="2" id="KW-0472">Membrane</keyword>
<dbReference type="EMBL" id="JADEXN010000140">
    <property type="protein sequence ID" value="MBE9041010.1"/>
    <property type="molecule type" value="Genomic_DNA"/>
</dbReference>
<keyword evidence="4" id="KW-1185">Reference proteome</keyword>
<dbReference type="RefSeq" id="WP_264321241.1">
    <property type="nucleotide sequence ID" value="NZ_JADEXN010000140.1"/>
</dbReference>
<feature type="compositionally biased region" description="Acidic residues" evidence="1">
    <location>
        <begin position="78"/>
        <end position="102"/>
    </location>
</feature>
<dbReference type="AlphaFoldDB" id="A0A928W0F2"/>
<name>A0A928W0F2_9CYAN</name>
<feature type="compositionally biased region" description="Polar residues" evidence="1">
    <location>
        <begin position="122"/>
        <end position="138"/>
    </location>
</feature>